<organism evidence="2 3">
    <name type="scientific">Trichoderma simmonsii</name>
    <dbReference type="NCBI Taxonomy" id="1491479"/>
    <lineage>
        <taxon>Eukaryota</taxon>
        <taxon>Fungi</taxon>
        <taxon>Dikarya</taxon>
        <taxon>Ascomycota</taxon>
        <taxon>Pezizomycotina</taxon>
        <taxon>Sordariomycetes</taxon>
        <taxon>Hypocreomycetidae</taxon>
        <taxon>Hypocreales</taxon>
        <taxon>Hypocreaceae</taxon>
        <taxon>Trichoderma</taxon>
    </lineage>
</organism>
<evidence type="ECO:0000313" key="2">
    <source>
        <dbReference type="EMBL" id="QYS92936.1"/>
    </source>
</evidence>
<feature type="compositionally biased region" description="Acidic residues" evidence="1">
    <location>
        <begin position="35"/>
        <end position="49"/>
    </location>
</feature>
<evidence type="ECO:0000313" key="3">
    <source>
        <dbReference type="Proteomes" id="UP000826661"/>
    </source>
</evidence>
<proteinExistence type="predicted"/>
<sequence length="98" mass="10377">MIRPVSGDAALVAYLNGGRHPEIAQAARRQALSSADEDAFDSSDSEDNAYYESPSRDANPIEADVVQRADGSSRTLRAIAADALAAGGHLPDKYAQPY</sequence>
<accession>A0A8G0KZF5</accession>
<dbReference type="Proteomes" id="UP000826661">
    <property type="component" value="Chromosome I"/>
</dbReference>
<gene>
    <name evidence="2" type="ORF">H0G86_000329</name>
</gene>
<name>A0A8G0KZF5_9HYPO</name>
<feature type="region of interest" description="Disordered" evidence="1">
    <location>
        <begin position="26"/>
        <end position="62"/>
    </location>
</feature>
<evidence type="ECO:0000256" key="1">
    <source>
        <dbReference type="SAM" id="MobiDB-lite"/>
    </source>
</evidence>
<reference evidence="2 3" key="1">
    <citation type="journal article" date="2021" name="BMC Genomics">
        <title>Telomere-to-telomere genome assembly of asparaginase-producing Trichoderma simmonsii.</title>
        <authorList>
            <person name="Chung D."/>
            <person name="Kwon Y.M."/>
            <person name="Yang Y."/>
        </authorList>
    </citation>
    <scope>NUCLEOTIDE SEQUENCE [LARGE SCALE GENOMIC DNA]</scope>
    <source>
        <strain evidence="2 3">GH-Sj1</strain>
    </source>
</reference>
<protein>
    <submittedName>
        <fullName evidence="2">Pfs domain-containing protein</fullName>
    </submittedName>
</protein>
<keyword evidence="3" id="KW-1185">Reference proteome</keyword>
<dbReference type="EMBL" id="CP075864">
    <property type="protein sequence ID" value="QYS92936.1"/>
    <property type="molecule type" value="Genomic_DNA"/>
</dbReference>
<dbReference type="AlphaFoldDB" id="A0A8G0KZF5"/>